<feature type="region of interest" description="Disordered" evidence="4">
    <location>
        <begin position="644"/>
        <end position="671"/>
    </location>
</feature>
<keyword evidence="5" id="KW-0812">Transmembrane</keyword>
<dbReference type="InterPro" id="IPR032675">
    <property type="entry name" value="LRR_dom_sf"/>
</dbReference>
<dbReference type="AlphaFoldDB" id="A0A835CJZ7"/>
<organism evidence="6 7">
    <name type="scientific">Aphidius gifuensis</name>
    <name type="common">Parasitoid wasp</name>
    <dbReference type="NCBI Taxonomy" id="684658"/>
    <lineage>
        <taxon>Eukaryota</taxon>
        <taxon>Metazoa</taxon>
        <taxon>Ecdysozoa</taxon>
        <taxon>Arthropoda</taxon>
        <taxon>Hexapoda</taxon>
        <taxon>Insecta</taxon>
        <taxon>Pterygota</taxon>
        <taxon>Neoptera</taxon>
        <taxon>Endopterygota</taxon>
        <taxon>Hymenoptera</taxon>
        <taxon>Apocrita</taxon>
        <taxon>Ichneumonoidea</taxon>
        <taxon>Braconidae</taxon>
        <taxon>Aphidiinae</taxon>
        <taxon>Aphidius</taxon>
    </lineage>
</organism>
<keyword evidence="1" id="KW-0433">Leucine-rich repeat</keyword>
<evidence type="ECO:0000256" key="2">
    <source>
        <dbReference type="ARBA" id="ARBA00022729"/>
    </source>
</evidence>
<feature type="transmembrane region" description="Helical" evidence="5">
    <location>
        <begin position="518"/>
        <end position="542"/>
    </location>
</feature>
<dbReference type="EMBL" id="JACMRX010000006">
    <property type="protein sequence ID" value="KAF7987344.1"/>
    <property type="molecule type" value="Genomic_DNA"/>
</dbReference>
<gene>
    <name evidence="6" type="ORF">HCN44_003106</name>
</gene>
<evidence type="ECO:0000256" key="4">
    <source>
        <dbReference type="SAM" id="MobiDB-lite"/>
    </source>
</evidence>
<dbReference type="SUPFAM" id="SSF52058">
    <property type="entry name" value="L domain-like"/>
    <property type="match status" value="2"/>
</dbReference>
<keyword evidence="2" id="KW-0732">Signal</keyword>
<accession>A0A835CJZ7</accession>
<dbReference type="Proteomes" id="UP000639338">
    <property type="component" value="Unassembled WGS sequence"/>
</dbReference>
<dbReference type="PANTHER" id="PTHR24369:SF210">
    <property type="entry name" value="CHAOPTIN-RELATED"/>
    <property type="match status" value="1"/>
</dbReference>
<evidence type="ECO:0000313" key="7">
    <source>
        <dbReference type="Proteomes" id="UP000639338"/>
    </source>
</evidence>
<keyword evidence="3" id="KW-0677">Repeat</keyword>
<dbReference type="SMART" id="SM00369">
    <property type="entry name" value="LRR_TYP"/>
    <property type="match status" value="3"/>
</dbReference>
<dbReference type="GO" id="GO:0005886">
    <property type="term" value="C:plasma membrane"/>
    <property type="evidence" value="ECO:0007669"/>
    <property type="project" value="TreeGrafter"/>
</dbReference>
<keyword evidence="7" id="KW-1185">Reference proteome</keyword>
<dbReference type="Gene3D" id="3.80.10.10">
    <property type="entry name" value="Ribonuclease Inhibitor"/>
    <property type="match status" value="1"/>
</dbReference>
<dbReference type="PANTHER" id="PTHR24369">
    <property type="entry name" value="ANTIGEN BSP, PUTATIVE-RELATED"/>
    <property type="match status" value="1"/>
</dbReference>
<evidence type="ECO:0000256" key="5">
    <source>
        <dbReference type="SAM" id="Phobius"/>
    </source>
</evidence>
<evidence type="ECO:0000256" key="3">
    <source>
        <dbReference type="ARBA" id="ARBA00022737"/>
    </source>
</evidence>
<protein>
    <submittedName>
        <fullName evidence="6">Uncharacterized protein</fullName>
    </submittedName>
</protein>
<comment type="caution">
    <text evidence="6">The sequence shown here is derived from an EMBL/GenBank/DDBJ whole genome shotgun (WGS) entry which is preliminary data.</text>
</comment>
<proteinExistence type="predicted"/>
<evidence type="ECO:0000256" key="1">
    <source>
        <dbReference type="ARBA" id="ARBA00022614"/>
    </source>
</evidence>
<dbReference type="InterPro" id="IPR003591">
    <property type="entry name" value="Leu-rich_rpt_typical-subtyp"/>
</dbReference>
<sequence>MTGLLFNFWWNDFKKKLKKRKFKIQVLTVIGICGILLVLLINLTDTRKASNFIDKKNIKVVGKSVEQFISEKKSIELLKTNYSCLIIDCNEIICSYISAKNKPGKVASIFIEKYFKTQCKDEKSIKSLTFKNCHFPNEKLTKNWLTTNYSISSLTFAENELSLIEKNSFSSIIFDNLKSLIILKSKIPKLSKYIFNELDHLQSLSIQENKILQVDDNLFENIADTLETLVLDDAINNTNIFINMTKNCHLSKVQLLSLQRNHFDNLPDNFFNDTPNILSLYMDWSNIKTINSSIFKSTTKIQQIFLNNNQLTTLPANIFNPIIKKNSNLRITMIDNPWKCDCKFLWIKNIMNNNPNLFSTIPECKSPDYNIGLNFKQASFCGNLTSSEVSSDENYTDISCDDIKNLNLPNLTLLNKLKLPNYNDNFSIKKLNNNSILININNNEKFKNLIWFKADISSKINCIKNLKNSIILNNFDDDSDYKFCVLDNNTIDNYLNCLELNTKSNYQENWLMNSDKPIVWTLIISFNIFFYIIGGVCGFFLVRKYPTLLKGSKKVIMIKNKNIKALALSKGIKYDENNKRVRIKKINNTDTYLTPLERRRKIYNDDYYGGDGGDGGYETIKMPTRNSRISASISSIVMNLREANESSIPPTPPPHPRPNDLPILSSIVDYT</sequence>
<name>A0A835CJZ7_APHGI</name>
<feature type="transmembrane region" description="Helical" evidence="5">
    <location>
        <begin position="24"/>
        <end position="43"/>
    </location>
</feature>
<reference evidence="6 7" key="1">
    <citation type="submission" date="2020-08" db="EMBL/GenBank/DDBJ databases">
        <title>Aphidius gifuensis genome sequencing and assembly.</title>
        <authorList>
            <person name="Du Z."/>
        </authorList>
    </citation>
    <scope>NUCLEOTIDE SEQUENCE [LARGE SCALE GENOMIC DNA]</scope>
    <source>
        <strain evidence="6">YNYX2018</strain>
        <tissue evidence="6">Adults</tissue>
    </source>
</reference>
<keyword evidence="5" id="KW-0472">Membrane</keyword>
<dbReference type="InterPro" id="IPR050541">
    <property type="entry name" value="LRR_TM_domain-containing"/>
</dbReference>
<evidence type="ECO:0000313" key="6">
    <source>
        <dbReference type="EMBL" id="KAF7987344.1"/>
    </source>
</evidence>
<keyword evidence="5" id="KW-1133">Transmembrane helix</keyword>